<gene>
    <name evidence="3" type="ORF">Ae201684_001651</name>
</gene>
<evidence type="ECO:0000256" key="2">
    <source>
        <dbReference type="SAM" id="Phobius"/>
    </source>
</evidence>
<dbReference type="Proteomes" id="UP000481153">
    <property type="component" value="Unassembled WGS sequence"/>
</dbReference>
<accession>A0A6G0XU94</accession>
<feature type="transmembrane region" description="Helical" evidence="2">
    <location>
        <begin position="379"/>
        <end position="402"/>
    </location>
</feature>
<comment type="caution">
    <text evidence="3">The sequence shown here is derived from an EMBL/GenBank/DDBJ whole genome shotgun (WGS) entry which is preliminary data.</text>
</comment>
<keyword evidence="4" id="KW-1185">Reference proteome</keyword>
<feature type="transmembrane region" description="Helical" evidence="2">
    <location>
        <begin position="446"/>
        <end position="465"/>
    </location>
</feature>
<dbReference type="EMBL" id="VJMJ01000012">
    <property type="protein sequence ID" value="KAF0744016.1"/>
    <property type="molecule type" value="Genomic_DNA"/>
</dbReference>
<feature type="compositionally biased region" description="Polar residues" evidence="1">
    <location>
        <begin position="69"/>
        <end position="82"/>
    </location>
</feature>
<reference evidence="3 4" key="1">
    <citation type="submission" date="2019-07" db="EMBL/GenBank/DDBJ databases">
        <title>Genomics analysis of Aphanomyces spp. identifies a new class of oomycete effector associated with host adaptation.</title>
        <authorList>
            <person name="Gaulin E."/>
        </authorList>
    </citation>
    <scope>NUCLEOTIDE SEQUENCE [LARGE SCALE GENOMIC DNA]</scope>
    <source>
        <strain evidence="3 4">ATCC 201684</strain>
    </source>
</reference>
<name>A0A6G0XU94_9STRA</name>
<protein>
    <submittedName>
        <fullName evidence="3">Uncharacterized protein</fullName>
    </submittedName>
</protein>
<keyword evidence="2" id="KW-1133">Transmembrane helix</keyword>
<keyword evidence="2" id="KW-0812">Transmembrane</keyword>
<sequence length="484" mass="53568">MLFLAMGVETLNKSRLLVNLSMVKYRGVLVTACVLLGMCVEDVPHVVDTSVDGDLSDPIPLDPNDEASLKSNDPSPVGNQDASACQTRVTRLESEIISLTTQLTAVRELADAAQKTMESEAKANIKAQALLEDYKRTSVEALAAEVKVREAAERELAVQKEIALAIAKELEEHKLAVDGLKDELAKEIERSLELKRSESVASSALMDKVVAYDLLSEKYAKLQDVYHEALDHLAHPMLSEYLAARGKELGEMRPELRAALDKAKEVIALPPEMLDKLDQGKEVLNRAREHLRSGVAPYVGDKHASSVSLGLIVFLMLPPVYLVYRFVQSIHRTLQAYHFVLVLNFLAMCYFTVIASSSFFYQEDVLLNLQKNNGGAYAILQFATIGFFGAHLWWSGIFAATLSDGRLKYAQLAHVATSVLVIVHYYEHVWSRAMLDQEHQVHEALFLVYAVVYGAGLVPALLSSVKNNNTIHASSFRGDDLKQS</sequence>
<dbReference type="VEuPathDB" id="FungiDB:AeMF1_007243"/>
<organism evidence="3 4">
    <name type="scientific">Aphanomyces euteiches</name>
    <dbReference type="NCBI Taxonomy" id="100861"/>
    <lineage>
        <taxon>Eukaryota</taxon>
        <taxon>Sar</taxon>
        <taxon>Stramenopiles</taxon>
        <taxon>Oomycota</taxon>
        <taxon>Saprolegniomycetes</taxon>
        <taxon>Saprolegniales</taxon>
        <taxon>Verrucalvaceae</taxon>
        <taxon>Aphanomyces</taxon>
    </lineage>
</organism>
<feature type="transmembrane region" description="Helical" evidence="2">
    <location>
        <begin position="307"/>
        <end position="324"/>
    </location>
</feature>
<feature type="transmembrane region" description="Helical" evidence="2">
    <location>
        <begin position="409"/>
        <end position="426"/>
    </location>
</feature>
<feature type="region of interest" description="Disordered" evidence="1">
    <location>
        <begin position="51"/>
        <end position="82"/>
    </location>
</feature>
<proteinExistence type="predicted"/>
<evidence type="ECO:0000313" key="4">
    <source>
        <dbReference type="Proteomes" id="UP000481153"/>
    </source>
</evidence>
<dbReference type="AlphaFoldDB" id="A0A6G0XU94"/>
<keyword evidence="2" id="KW-0472">Membrane</keyword>
<feature type="transmembrane region" description="Helical" evidence="2">
    <location>
        <begin position="336"/>
        <end position="359"/>
    </location>
</feature>
<evidence type="ECO:0000256" key="1">
    <source>
        <dbReference type="SAM" id="MobiDB-lite"/>
    </source>
</evidence>
<evidence type="ECO:0000313" key="3">
    <source>
        <dbReference type="EMBL" id="KAF0744016.1"/>
    </source>
</evidence>